<keyword evidence="2" id="KW-1185">Reference proteome</keyword>
<dbReference type="Proteomes" id="UP000232638">
    <property type="component" value="Chromosome"/>
</dbReference>
<name>A0A2K8U730_9GAMM</name>
<sequence>MISIENAGTETAELRFTYDLYAAVIALLDGDGITAVAQSDWIIGDEAGQVSIGEGLYADAENDVHPVNWIESGSFTLTVAGGESAALWALAGARGVAEAPEPPLWTLLCLGLYLVAMPRARAVAPGPRQLFA</sequence>
<evidence type="ECO:0000313" key="2">
    <source>
        <dbReference type="Proteomes" id="UP000232638"/>
    </source>
</evidence>
<dbReference type="RefSeq" id="WP_100919138.1">
    <property type="nucleotide sequence ID" value="NZ_CP020370.1"/>
</dbReference>
<gene>
    <name evidence="1" type="ORF">THSYN_10640</name>
</gene>
<organism evidence="1 2">
    <name type="scientific">Candidatus Thiodictyon syntrophicum</name>
    <dbReference type="NCBI Taxonomy" id="1166950"/>
    <lineage>
        <taxon>Bacteria</taxon>
        <taxon>Pseudomonadati</taxon>
        <taxon>Pseudomonadota</taxon>
        <taxon>Gammaproteobacteria</taxon>
        <taxon>Chromatiales</taxon>
        <taxon>Chromatiaceae</taxon>
        <taxon>Thiodictyon</taxon>
    </lineage>
</organism>
<protein>
    <submittedName>
        <fullName evidence="1">Uncharacterized protein</fullName>
    </submittedName>
</protein>
<reference evidence="1 2" key="1">
    <citation type="submission" date="2017-03" db="EMBL/GenBank/DDBJ databases">
        <title>Complete genome sequence of Candidatus 'Thiodictyon syntrophicum' sp. nov. strain Cad16T, a photolithoautotroph purple sulfur bacterium isolated from an alpine meromictic lake.</title>
        <authorList>
            <person name="Luedin S.M."/>
            <person name="Pothier J.F."/>
            <person name="Danza F."/>
            <person name="Storelli N."/>
            <person name="Wittwer M."/>
            <person name="Tonolla M."/>
        </authorList>
    </citation>
    <scope>NUCLEOTIDE SEQUENCE [LARGE SCALE GENOMIC DNA]</scope>
    <source>
        <strain evidence="1 2">Cad16T</strain>
    </source>
</reference>
<dbReference type="AlphaFoldDB" id="A0A2K8U730"/>
<accession>A0A2K8U730</accession>
<proteinExistence type="predicted"/>
<evidence type="ECO:0000313" key="1">
    <source>
        <dbReference type="EMBL" id="AUB81364.1"/>
    </source>
</evidence>
<dbReference type="EMBL" id="CP020370">
    <property type="protein sequence ID" value="AUB81364.1"/>
    <property type="molecule type" value="Genomic_DNA"/>
</dbReference>
<dbReference type="KEGG" id="tsy:THSYN_10640"/>